<evidence type="ECO:0000256" key="11">
    <source>
        <dbReference type="SAM" id="MobiDB-lite"/>
    </source>
</evidence>
<comment type="caution">
    <text evidence="14">The sequence shown here is derived from an EMBL/GenBank/DDBJ whole genome shotgun (WGS) entry which is preliminary data.</text>
</comment>
<dbReference type="Pfam" id="PF00105">
    <property type="entry name" value="zf-C4"/>
    <property type="match status" value="1"/>
</dbReference>
<dbReference type="PROSITE" id="PS51030">
    <property type="entry name" value="NUCLEAR_REC_DBD_2"/>
    <property type="match status" value="1"/>
</dbReference>
<accession>A0A4U5ND69</accession>
<dbReference type="GO" id="GO:0000978">
    <property type="term" value="F:RNA polymerase II cis-regulatory region sequence-specific DNA binding"/>
    <property type="evidence" value="ECO:0007669"/>
    <property type="project" value="TreeGrafter"/>
</dbReference>
<dbReference type="GO" id="GO:0004879">
    <property type="term" value="F:nuclear receptor activity"/>
    <property type="evidence" value="ECO:0007669"/>
    <property type="project" value="TreeGrafter"/>
</dbReference>
<dbReference type="EMBL" id="AZBU02000004">
    <property type="protein sequence ID" value="TKR80889.1"/>
    <property type="molecule type" value="Genomic_DNA"/>
</dbReference>
<dbReference type="Gene3D" id="1.10.565.10">
    <property type="entry name" value="Retinoid X Receptor"/>
    <property type="match status" value="1"/>
</dbReference>
<evidence type="ECO:0000256" key="3">
    <source>
        <dbReference type="ARBA" id="ARBA00022723"/>
    </source>
</evidence>
<dbReference type="SUPFAM" id="SSF57716">
    <property type="entry name" value="Glucocorticoid receptor-like (DNA-binding domain)"/>
    <property type="match status" value="1"/>
</dbReference>
<evidence type="ECO:0000256" key="8">
    <source>
        <dbReference type="ARBA" id="ARBA00023163"/>
    </source>
</evidence>
<dbReference type="PANTHER" id="PTHR24082:SF508">
    <property type="entry name" value="NUCLEAR HORMONE RECEPTOR FAMILY MEMBER NHR-48"/>
    <property type="match status" value="1"/>
</dbReference>
<protein>
    <recommendedName>
        <fullName evidence="16">Nuclear receptor domain-containing protein</fullName>
    </recommendedName>
</protein>
<proteinExistence type="inferred from homology"/>
<dbReference type="GO" id="GO:0045944">
    <property type="term" value="P:positive regulation of transcription by RNA polymerase II"/>
    <property type="evidence" value="ECO:0007669"/>
    <property type="project" value="TreeGrafter"/>
</dbReference>
<keyword evidence="10" id="KW-0539">Nucleus</keyword>
<dbReference type="OrthoDB" id="6355676at2759"/>
<sequence>MNGDSNGIDYQSSPSPYNGNGSSDNGNSNPACETPPPTSSRKRTGSSCNSGTAEKRVATKVCRICGDKAFSYNFNVITCESCKAFFRRNALKEKEIRCPFNQNCDINVVSRRFCQYCRLTKCFSEGMKKEWIMSDEARLEKKKRVQDNRERRMAEAKVREGSRRQQDKAESGETNGESANLTENPEPMEQDDVPAPAPQEARSHVPAPAVAPAAALFPAPVPLPPAPLPPAVPLAIIPQQPSQLQPSQFFPPPVPVQAAPVTSPVHIPSPVAPVSTLLPASIIPAVTAPNQASSFQATLPVPSQIINEAVPPSVAVVPDLNMNGNLSAPLTAPIGLTPLNSDTSVQSLLAQSVQSVPAAPPAATLVSPDLAAVQVQARVQLTEQLAQVAMAQQQQQLVAAVAAQQSHAVQQVVEAAAVIAQAQQQQVQQQAQLEAAQIVAQQQQLVAGGRGYGYRNAAMPPISPTSPQMAAAVAAAATAAGIVSTPAQTLFQSTNPGVVPPSIGAPSQSIVMNPSQSIVMNPSQSMVVQTHSSMQIQASRNKEVIAVPRDLLQKLVQNYSNSLQQRNVERHENSPPPPSEAPVKCECKCRCGRYPGETLIVDQVMIDLLDNSTKQPCDEGTSWIDRSSDEMTTFEKELMSCISDEARQAAESGVLSDDEEDLEMSEYDQDLLDEIEQAMKKTHKISQPDWVFTTGRNAQEAEIIQEAIKATTIFCQEINVFCRLSREDQRIIIKVGCLGFMILNAARSFNFLTIGAAATNEIHDISIKLFKMFHSEWKSSEAIINVMCMLLLFDPDVSGIENVEGLDDEYDQYSLLMEKVMYQQYGNDRTKSHAEFNEVQALLRSVASHLSTLNELLEKVGTDSAILAILDNRIG</sequence>
<feature type="region of interest" description="Disordered" evidence="11">
    <location>
        <begin position="140"/>
        <end position="201"/>
    </location>
</feature>
<name>A0A4U5ND69_STECR</name>
<dbReference type="PANTHER" id="PTHR24082">
    <property type="entry name" value="NUCLEAR HORMONE RECEPTOR"/>
    <property type="match status" value="1"/>
</dbReference>
<dbReference type="InterPro" id="IPR050234">
    <property type="entry name" value="Nuclear_hormone_rcpt_NR1"/>
</dbReference>
<evidence type="ECO:0000256" key="10">
    <source>
        <dbReference type="ARBA" id="ARBA00023242"/>
    </source>
</evidence>
<dbReference type="SMART" id="SM00399">
    <property type="entry name" value="ZnF_C4"/>
    <property type="match status" value="1"/>
</dbReference>
<keyword evidence="15" id="KW-1185">Reference proteome</keyword>
<keyword evidence="7" id="KW-0238">DNA-binding</keyword>
<dbReference type="STRING" id="34508.A0A4U5ND69"/>
<gene>
    <name evidence="14" type="ORF">L596_014874</name>
</gene>
<dbReference type="SUPFAM" id="SSF48508">
    <property type="entry name" value="Nuclear receptor ligand-binding domain"/>
    <property type="match status" value="1"/>
</dbReference>
<keyword evidence="5" id="KW-0862">Zinc</keyword>
<dbReference type="CDD" id="cd06966">
    <property type="entry name" value="NR_DBD_CAR"/>
    <property type="match status" value="1"/>
</dbReference>
<feature type="domain" description="NR LBD" evidence="13">
    <location>
        <begin position="667"/>
        <end position="875"/>
    </location>
</feature>
<evidence type="ECO:0000256" key="5">
    <source>
        <dbReference type="ARBA" id="ARBA00022833"/>
    </source>
</evidence>
<comment type="similarity">
    <text evidence="2">Belongs to the nuclear hormone receptor family.</text>
</comment>
<dbReference type="AlphaFoldDB" id="A0A4U5ND69"/>
<dbReference type="GO" id="GO:0000122">
    <property type="term" value="P:negative regulation of transcription by RNA polymerase II"/>
    <property type="evidence" value="ECO:0007669"/>
    <property type="project" value="TreeGrafter"/>
</dbReference>
<evidence type="ECO:0000256" key="1">
    <source>
        <dbReference type="ARBA" id="ARBA00004123"/>
    </source>
</evidence>
<feature type="compositionally biased region" description="Low complexity" evidence="11">
    <location>
        <begin position="12"/>
        <end position="30"/>
    </location>
</feature>
<keyword evidence="9" id="KW-0675">Receptor</keyword>
<dbReference type="PROSITE" id="PS00031">
    <property type="entry name" value="NUCLEAR_REC_DBD_1"/>
    <property type="match status" value="1"/>
</dbReference>
<evidence type="ECO:0000256" key="6">
    <source>
        <dbReference type="ARBA" id="ARBA00023015"/>
    </source>
</evidence>
<evidence type="ECO:0000256" key="2">
    <source>
        <dbReference type="ARBA" id="ARBA00005993"/>
    </source>
</evidence>
<feature type="domain" description="Nuclear receptor" evidence="12">
    <location>
        <begin position="59"/>
        <end position="134"/>
    </location>
</feature>
<dbReference type="InterPro" id="IPR035500">
    <property type="entry name" value="NHR-like_dom_sf"/>
</dbReference>
<feature type="region of interest" description="Disordered" evidence="11">
    <location>
        <begin position="1"/>
        <end position="50"/>
    </location>
</feature>
<dbReference type="PRINTS" id="PR00047">
    <property type="entry name" value="STROIDFINGER"/>
</dbReference>
<keyword evidence="3" id="KW-0479">Metal-binding</keyword>
<dbReference type="InterPro" id="IPR000536">
    <property type="entry name" value="Nucl_hrmn_rcpt_lig-bd"/>
</dbReference>
<evidence type="ECO:0000256" key="9">
    <source>
        <dbReference type="ARBA" id="ARBA00023170"/>
    </source>
</evidence>
<dbReference type="GO" id="GO:0006950">
    <property type="term" value="P:response to stress"/>
    <property type="evidence" value="ECO:0007669"/>
    <property type="project" value="UniProtKB-ARBA"/>
</dbReference>
<dbReference type="Proteomes" id="UP000298663">
    <property type="component" value="Unassembled WGS sequence"/>
</dbReference>
<dbReference type="GO" id="GO:0030154">
    <property type="term" value="P:cell differentiation"/>
    <property type="evidence" value="ECO:0007669"/>
    <property type="project" value="TreeGrafter"/>
</dbReference>
<organism evidence="14 15">
    <name type="scientific">Steinernema carpocapsae</name>
    <name type="common">Entomopathogenic nematode</name>
    <dbReference type="NCBI Taxonomy" id="34508"/>
    <lineage>
        <taxon>Eukaryota</taxon>
        <taxon>Metazoa</taxon>
        <taxon>Ecdysozoa</taxon>
        <taxon>Nematoda</taxon>
        <taxon>Chromadorea</taxon>
        <taxon>Rhabditida</taxon>
        <taxon>Tylenchina</taxon>
        <taxon>Panagrolaimomorpha</taxon>
        <taxon>Strongyloidoidea</taxon>
        <taxon>Steinernematidae</taxon>
        <taxon>Steinernema</taxon>
    </lineage>
</organism>
<feature type="compositionally biased region" description="Basic and acidic residues" evidence="11">
    <location>
        <begin position="140"/>
        <end position="171"/>
    </location>
</feature>
<keyword evidence="8" id="KW-0804">Transcription</keyword>
<reference evidence="14 15" key="1">
    <citation type="journal article" date="2015" name="Genome Biol.">
        <title>Comparative genomics of Steinernema reveals deeply conserved gene regulatory networks.</title>
        <authorList>
            <person name="Dillman A.R."/>
            <person name="Macchietto M."/>
            <person name="Porter C.F."/>
            <person name="Rogers A."/>
            <person name="Williams B."/>
            <person name="Antoshechkin I."/>
            <person name="Lee M.M."/>
            <person name="Goodwin Z."/>
            <person name="Lu X."/>
            <person name="Lewis E.E."/>
            <person name="Goodrich-Blair H."/>
            <person name="Stock S.P."/>
            <person name="Adams B.J."/>
            <person name="Sternberg P.W."/>
            <person name="Mortazavi A."/>
        </authorList>
    </citation>
    <scope>NUCLEOTIDE SEQUENCE [LARGE SCALE GENOMIC DNA]</scope>
    <source>
        <strain evidence="14 15">ALL</strain>
    </source>
</reference>
<evidence type="ECO:0000259" key="12">
    <source>
        <dbReference type="PROSITE" id="PS51030"/>
    </source>
</evidence>
<comment type="subcellular location">
    <subcellularLocation>
        <location evidence="1">Nucleus</location>
    </subcellularLocation>
</comment>
<evidence type="ECO:0008006" key="16">
    <source>
        <dbReference type="Google" id="ProtNLM"/>
    </source>
</evidence>
<dbReference type="InterPro" id="IPR013088">
    <property type="entry name" value="Znf_NHR/GATA"/>
</dbReference>
<feature type="compositionally biased region" description="Polar residues" evidence="11">
    <location>
        <begin position="1"/>
        <end position="11"/>
    </location>
</feature>
<keyword evidence="6" id="KW-0805">Transcription regulation</keyword>
<dbReference type="PROSITE" id="PS51843">
    <property type="entry name" value="NR_LBD"/>
    <property type="match status" value="1"/>
</dbReference>
<dbReference type="Gene3D" id="3.30.50.10">
    <property type="entry name" value="Erythroid Transcription Factor GATA-1, subunit A"/>
    <property type="match status" value="1"/>
</dbReference>
<evidence type="ECO:0000256" key="7">
    <source>
        <dbReference type="ARBA" id="ARBA00023125"/>
    </source>
</evidence>
<reference evidence="14 15" key="2">
    <citation type="journal article" date="2019" name="G3 (Bethesda)">
        <title>Hybrid Assembly of the Genome of the Entomopathogenic Nematode Steinernema carpocapsae Identifies the X-Chromosome.</title>
        <authorList>
            <person name="Serra L."/>
            <person name="Macchietto M."/>
            <person name="Macias-Munoz A."/>
            <person name="McGill C.J."/>
            <person name="Rodriguez I.M."/>
            <person name="Rodriguez B."/>
            <person name="Murad R."/>
            <person name="Mortazavi A."/>
        </authorList>
    </citation>
    <scope>NUCLEOTIDE SEQUENCE [LARGE SCALE GENOMIC DNA]</scope>
    <source>
        <strain evidence="14 15">ALL</strain>
    </source>
</reference>
<dbReference type="FunFam" id="3.30.50.10:FF:000042">
    <property type="entry name" value="Nuclear hormone receptor HR96"/>
    <property type="match status" value="1"/>
</dbReference>
<dbReference type="GO" id="GO:0008270">
    <property type="term" value="F:zinc ion binding"/>
    <property type="evidence" value="ECO:0007669"/>
    <property type="project" value="UniProtKB-KW"/>
</dbReference>
<keyword evidence="4" id="KW-0863">Zinc-finger</keyword>
<evidence type="ECO:0000259" key="13">
    <source>
        <dbReference type="PROSITE" id="PS51843"/>
    </source>
</evidence>
<feature type="compositionally biased region" description="Polar residues" evidence="11">
    <location>
        <begin position="172"/>
        <end position="183"/>
    </location>
</feature>
<dbReference type="InterPro" id="IPR001628">
    <property type="entry name" value="Znf_hrmn_rcpt"/>
</dbReference>
<evidence type="ECO:0000313" key="14">
    <source>
        <dbReference type="EMBL" id="TKR80889.1"/>
    </source>
</evidence>
<evidence type="ECO:0000256" key="4">
    <source>
        <dbReference type="ARBA" id="ARBA00022771"/>
    </source>
</evidence>
<dbReference type="GO" id="GO:0005634">
    <property type="term" value="C:nucleus"/>
    <property type="evidence" value="ECO:0007669"/>
    <property type="project" value="UniProtKB-SubCell"/>
</dbReference>
<evidence type="ECO:0000313" key="15">
    <source>
        <dbReference type="Proteomes" id="UP000298663"/>
    </source>
</evidence>